<dbReference type="EMBL" id="FR695868">
    <property type="protein sequence ID" value="CBX28625.1"/>
    <property type="molecule type" value="Genomic_DNA"/>
</dbReference>
<accession>E1YDI1</accession>
<dbReference type="AlphaFoldDB" id="E1YDI1"/>
<name>E1YDI1_9BACT</name>
<proteinExistence type="predicted"/>
<gene>
    <name evidence="1" type="ORF">N47_G39490</name>
</gene>
<reference evidence="1" key="1">
    <citation type="journal article" date="2011" name="Environ. Microbiol.">
        <title>Genomic insights into the metabolic potential of the polycyclic aromatic hydrocarbon degrading sulfate-reducing Deltaproteobacterium N47.</title>
        <authorList>
            <person name="Bergmann F."/>
            <person name="Selesi D."/>
            <person name="Weinmaier T."/>
            <person name="Tischler P."/>
            <person name="Rattei T."/>
            <person name="Meckenstock R.U."/>
        </authorList>
    </citation>
    <scope>NUCLEOTIDE SEQUENCE</scope>
</reference>
<evidence type="ECO:0000313" key="1">
    <source>
        <dbReference type="EMBL" id="CBX28625.1"/>
    </source>
</evidence>
<protein>
    <submittedName>
        <fullName evidence="1">Uncharacterized protein</fullName>
    </submittedName>
</protein>
<organism evidence="1">
    <name type="scientific">uncultured Desulfobacterium sp</name>
    <dbReference type="NCBI Taxonomy" id="201089"/>
    <lineage>
        <taxon>Bacteria</taxon>
        <taxon>Pseudomonadati</taxon>
        <taxon>Thermodesulfobacteriota</taxon>
        <taxon>Desulfobacteria</taxon>
        <taxon>Desulfobacterales</taxon>
        <taxon>Desulfobacteriaceae</taxon>
        <taxon>Desulfobacterium</taxon>
        <taxon>environmental samples</taxon>
    </lineage>
</organism>
<sequence length="53" mass="6367">MPKRNRFMTIAVIWSKLSIRKSSEQFKGHGFLVSINLYRCRHQNLDERMPDMV</sequence>